<gene>
    <name evidence="2" type="ORF">PsYK624_043050</name>
</gene>
<reference evidence="2 3" key="1">
    <citation type="submission" date="2021-08" db="EMBL/GenBank/DDBJ databases">
        <title>Draft Genome Sequence of Phanerochaete sordida strain YK-624.</title>
        <authorList>
            <person name="Mori T."/>
            <person name="Dohra H."/>
            <person name="Suzuki T."/>
            <person name="Kawagishi H."/>
            <person name="Hirai H."/>
        </authorList>
    </citation>
    <scope>NUCLEOTIDE SEQUENCE [LARGE SCALE GENOMIC DNA]</scope>
    <source>
        <strain evidence="2 3">YK-624</strain>
    </source>
</reference>
<proteinExistence type="predicted"/>
<dbReference type="SUPFAM" id="SSF81383">
    <property type="entry name" value="F-box domain"/>
    <property type="match status" value="1"/>
</dbReference>
<protein>
    <recommendedName>
        <fullName evidence="1">F-box domain-containing protein</fullName>
    </recommendedName>
</protein>
<dbReference type="InterPro" id="IPR036047">
    <property type="entry name" value="F-box-like_dom_sf"/>
</dbReference>
<keyword evidence="3" id="KW-1185">Reference proteome</keyword>
<evidence type="ECO:0000313" key="2">
    <source>
        <dbReference type="EMBL" id="GJE88222.1"/>
    </source>
</evidence>
<organism evidence="2 3">
    <name type="scientific">Phanerochaete sordida</name>
    <dbReference type="NCBI Taxonomy" id="48140"/>
    <lineage>
        <taxon>Eukaryota</taxon>
        <taxon>Fungi</taxon>
        <taxon>Dikarya</taxon>
        <taxon>Basidiomycota</taxon>
        <taxon>Agaricomycotina</taxon>
        <taxon>Agaricomycetes</taxon>
        <taxon>Polyporales</taxon>
        <taxon>Phanerochaetaceae</taxon>
        <taxon>Phanerochaete</taxon>
    </lineage>
</organism>
<dbReference type="AlphaFoldDB" id="A0A9P3G360"/>
<dbReference type="OrthoDB" id="2788844at2759"/>
<comment type="caution">
    <text evidence="2">The sequence shown here is derived from an EMBL/GenBank/DDBJ whole genome shotgun (WGS) entry which is preliminary data.</text>
</comment>
<feature type="domain" description="F-box" evidence="1">
    <location>
        <begin position="1"/>
        <end position="38"/>
    </location>
</feature>
<dbReference type="Gene3D" id="1.20.1280.50">
    <property type="match status" value="1"/>
</dbReference>
<dbReference type="PROSITE" id="PS50181">
    <property type="entry name" value="FBOX"/>
    <property type="match status" value="1"/>
</dbReference>
<accession>A0A9P3G360</accession>
<dbReference type="InterPro" id="IPR001810">
    <property type="entry name" value="F-box_dom"/>
</dbReference>
<sequence length="236" mass="25575">MTQIMDLPDELHMLILAALPLPALLAARGVCKLWRALVPGAHIPAARRGLLALYLRAAASPAFLATRKDVLARTHSWNRDAYLSRLPADLPEDFACWVREWPARAVLGLLWPGARTGRHAHAAPGLLSGAGHAILGMTILNRLAFDGGARAVHAHMFCADVRGASGAALLLDDAFVRGRQRSRVLVLDGACDGVEMAGRVYAVEGTSCAMDAPEAVSWTEFLHQELDREERWLASH</sequence>
<evidence type="ECO:0000259" key="1">
    <source>
        <dbReference type="PROSITE" id="PS50181"/>
    </source>
</evidence>
<dbReference type="Pfam" id="PF12937">
    <property type="entry name" value="F-box-like"/>
    <property type="match status" value="1"/>
</dbReference>
<evidence type="ECO:0000313" key="3">
    <source>
        <dbReference type="Proteomes" id="UP000703269"/>
    </source>
</evidence>
<name>A0A9P3G360_9APHY</name>
<dbReference type="EMBL" id="BPQB01000008">
    <property type="protein sequence ID" value="GJE88222.1"/>
    <property type="molecule type" value="Genomic_DNA"/>
</dbReference>
<dbReference type="Proteomes" id="UP000703269">
    <property type="component" value="Unassembled WGS sequence"/>
</dbReference>